<dbReference type="PANTHER" id="PTHR47178">
    <property type="entry name" value="MONOOXYGENASE, FAD-BINDING"/>
    <property type="match status" value="1"/>
</dbReference>
<dbReference type="Proteomes" id="UP000295157">
    <property type="component" value="Unassembled WGS sequence"/>
</dbReference>
<keyword evidence="4 6" id="KW-0503">Monooxygenase</keyword>
<dbReference type="EMBL" id="SMJZ01000118">
    <property type="protein sequence ID" value="TDC03199.1"/>
    <property type="molecule type" value="Genomic_DNA"/>
</dbReference>
<dbReference type="Pfam" id="PF13450">
    <property type="entry name" value="NAD_binding_8"/>
    <property type="match status" value="1"/>
</dbReference>
<dbReference type="Gene3D" id="3.50.50.60">
    <property type="entry name" value="FAD/NAD(P)-binding domain"/>
    <property type="match status" value="1"/>
</dbReference>
<keyword evidence="3" id="KW-0560">Oxidoreductase</keyword>
<evidence type="ECO:0000256" key="1">
    <source>
        <dbReference type="ARBA" id="ARBA00022630"/>
    </source>
</evidence>
<evidence type="ECO:0000256" key="3">
    <source>
        <dbReference type="ARBA" id="ARBA00023002"/>
    </source>
</evidence>
<dbReference type="OrthoDB" id="3322136at2"/>
<dbReference type="AlphaFoldDB" id="A0A4R4N3A2"/>
<accession>A0A4R4N3A2</accession>
<proteinExistence type="predicted"/>
<dbReference type="Pfam" id="PF01494">
    <property type="entry name" value="FAD_binding_3"/>
    <property type="match status" value="1"/>
</dbReference>
<evidence type="ECO:0000313" key="6">
    <source>
        <dbReference type="EMBL" id="TDC03199.1"/>
    </source>
</evidence>
<dbReference type="SUPFAM" id="SSF51905">
    <property type="entry name" value="FAD/NAD(P)-binding domain"/>
    <property type="match status" value="1"/>
</dbReference>
<evidence type="ECO:0000256" key="4">
    <source>
        <dbReference type="ARBA" id="ARBA00023033"/>
    </source>
</evidence>
<keyword evidence="7" id="KW-1185">Reference proteome</keyword>
<evidence type="ECO:0000256" key="2">
    <source>
        <dbReference type="ARBA" id="ARBA00022827"/>
    </source>
</evidence>
<reference evidence="6 7" key="1">
    <citation type="submission" date="2019-02" db="EMBL/GenBank/DDBJ databases">
        <title>Draft genome sequences of novel Actinobacteria.</title>
        <authorList>
            <person name="Sahin N."/>
            <person name="Ay H."/>
            <person name="Saygin H."/>
        </authorList>
    </citation>
    <scope>NUCLEOTIDE SEQUENCE [LARGE SCALE GENOMIC DNA]</scope>
    <source>
        <strain evidence="6 7">KC201</strain>
    </source>
</reference>
<comment type="caution">
    <text evidence="6">The sequence shown here is derived from an EMBL/GenBank/DDBJ whole genome shotgun (WGS) entry which is preliminary data.</text>
</comment>
<keyword evidence="1" id="KW-0285">Flavoprotein</keyword>
<evidence type="ECO:0000259" key="5">
    <source>
        <dbReference type="Pfam" id="PF01494"/>
    </source>
</evidence>
<feature type="domain" description="FAD-binding" evidence="5">
    <location>
        <begin position="313"/>
        <end position="372"/>
    </location>
</feature>
<dbReference type="PANTHER" id="PTHR47178:SF5">
    <property type="entry name" value="FAD-BINDING DOMAIN-CONTAINING PROTEIN"/>
    <property type="match status" value="1"/>
</dbReference>
<dbReference type="GO" id="GO:0071949">
    <property type="term" value="F:FAD binding"/>
    <property type="evidence" value="ECO:0007669"/>
    <property type="project" value="InterPro"/>
</dbReference>
<sequence>MIVAGAGLGGLTLAHGLHRASVDVMVYERDQGPAVRAQGARFHIDDRGIRALRACLPPAQFELFHATLGGSSDKILVVGDVDGRLEILGSNSFTGAEGRPDQVRSGRPASRRLLRQILLHGLEGHVEFGKEVVRHERLHQGVRVYFADGTRAEADLLVAAEGVGSAVRRQYLPHAEVVDTGVRWLGGKTPITPGLRQTGLLALLGSSFTITDLGEVGMVLAAMRFSEPPVQAAARLVPGLDPGDIDDFLMWALIPPREMLGDAALASHTVSGERLWRQARPLVEEAHPSLRLVVEQAWPEQTYYLPLAASIPVAAWQPGPVTLLGDAIHAMPPNRGSGANTALQDAERLCARLIDVDRGERDLLEAVAAYEKDMRRDGFEAVNASMEALSGFLKD</sequence>
<dbReference type="InterPro" id="IPR002938">
    <property type="entry name" value="FAD-bd"/>
</dbReference>
<evidence type="ECO:0000313" key="7">
    <source>
        <dbReference type="Proteomes" id="UP000295157"/>
    </source>
</evidence>
<name>A0A4R4N3A2_9ACTN</name>
<gene>
    <name evidence="6" type="ORF">E1267_27125</name>
</gene>
<keyword evidence="2" id="KW-0274">FAD</keyword>
<dbReference type="GO" id="GO:0004497">
    <property type="term" value="F:monooxygenase activity"/>
    <property type="evidence" value="ECO:0007669"/>
    <property type="project" value="UniProtKB-KW"/>
</dbReference>
<dbReference type="InterPro" id="IPR036188">
    <property type="entry name" value="FAD/NAD-bd_sf"/>
</dbReference>
<protein>
    <submittedName>
        <fullName evidence="6">FAD-dependent monooxygenase</fullName>
    </submittedName>
</protein>
<organism evidence="6 7">
    <name type="scientific">Nonomuraea longispora</name>
    <dbReference type="NCBI Taxonomy" id="1848320"/>
    <lineage>
        <taxon>Bacteria</taxon>
        <taxon>Bacillati</taxon>
        <taxon>Actinomycetota</taxon>
        <taxon>Actinomycetes</taxon>
        <taxon>Streptosporangiales</taxon>
        <taxon>Streptosporangiaceae</taxon>
        <taxon>Nonomuraea</taxon>
    </lineage>
</organism>